<dbReference type="GO" id="GO:0000070">
    <property type="term" value="P:mitotic sister chromatid segregation"/>
    <property type="evidence" value="ECO:0007669"/>
    <property type="project" value="TreeGrafter"/>
</dbReference>
<evidence type="ECO:0000313" key="7">
    <source>
        <dbReference type="EMBL" id="GLC61375.1"/>
    </source>
</evidence>
<feature type="compositionally biased region" description="Gly residues" evidence="5">
    <location>
        <begin position="876"/>
        <end position="886"/>
    </location>
</feature>
<feature type="compositionally biased region" description="Low complexity" evidence="5">
    <location>
        <begin position="1008"/>
        <end position="1021"/>
    </location>
</feature>
<evidence type="ECO:0000256" key="2">
    <source>
        <dbReference type="ARBA" id="ARBA00022771"/>
    </source>
</evidence>
<feature type="region of interest" description="Disordered" evidence="5">
    <location>
        <begin position="1427"/>
        <end position="1455"/>
    </location>
</feature>
<dbReference type="InterPro" id="IPR013083">
    <property type="entry name" value="Znf_RING/FYVE/PHD"/>
</dbReference>
<dbReference type="GO" id="GO:0000796">
    <property type="term" value="C:condensin complex"/>
    <property type="evidence" value="ECO:0007669"/>
    <property type="project" value="TreeGrafter"/>
</dbReference>
<feature type="compositionally biased region" description="Basic and acidic residues" evidence="5">
    <location>
        <begin position="855"/>
        <end position="864"/>
    </location>
</feature>
<dbReference type="PROSITE" id="PS50016">
    <property type="entry name" value="ZF_PHD_2"/>
    <property type="match status" value="1"/>
</dbReference>
<evidence type="ECO:0000256" key="3">
    <source>
        <dbReference type="ARBA" id="ARBA00022833"/>
    </source>
</evidence>
<feature type="compositionally biased region" description="Low complexity" evidence="5">
    <location>
        <begin position="1427"/>
        <end position="1439"/>
    </location>
</feature>
<feature type="region of interest" description="Disordered" evidence="5">
    <location>
        <begin position="606"/>
        <end position="656"/>
    </location>
</feature>
<reference evidence="7 8" key="1">
    <citation type="journal article" date="2023" name="Commun. Biol.">
        <title>Reorganization of the ancestral sex-determining regions during the evolution of trioecy in Pleodorina starrii.</title>
        <authorList>
            <person name="Takahashi K."/>
            <person name="Suzuki S."/>
            <person name="Kawai-Toyooka H."/>
            <person name="Yamamoto K."/>
            <person name="Hamaji T."/>
            <person name="Ootsuki R."/>
            <person name="Yamaguchi H."/>
            <person name="Kawachi M."/>
            <person name="Higashiyama T."/>
            <person name="Nozaki H."/>
        </authorList>
    </citation>
    <scope>NUCLEOTIDE SEQUENCE [LARGE SCALE GENOMIC DNA]</scope>
    <source>
        <strain evidence="7 8">NIES-4479</strain>
    </source>
</reference>
<feature type="region of interest" description="Disordered" evidence="5">
    <location>
        <begin position="1067"/>
        <end position="1137"/>
    </location>
</feature>
<keyword evidence="8" id="KW-1185">Reference proteome</keyword>
<dbReference type="Proteomes" id="UP001165080">
    <property type="component" value="Unassembled WGS sequence"/>
</dbReference>
<dbReference type="Pfam" id="PF00628">
    <property type="entry name" value="PHD"/>
    <property type="match status" value="1"/>
</dbReference>
<feature type="domain" description="PHD-type" evidence="6">
    <location>
        <begin position="900"/>
        <end position="950"/>
    </location>
</feature>
<evidence type="ECO:0000256" key="5">
    <source>
        <dbReference type="SAM" id="MobiDB-lite"/>
    </source>
</evidence>
<feature type="region of interest" description="Disordered" evidence="5">
    <location>
        <begin position="844"/>
        <end position="896"/>
    </location>
</feature>
<dbReference type="GO" id="GO:0005634">
    <property type="term" value="C:nucleus"/>
    <property type="evidence" value="ECO:0007669"/>
    <property type="project" value="InterPro"/>
</dbReference>
<proteinExistence type="predicted"/>
<dbReference type="InterPro" id="IPR011011">
    <property type="entry name" value="Znf_FYVE_PHD"/>
</dbReference>
<sequence>MPVRAKARQAGLALVSDLSEESLGSFLLKASKKPKAGVEGVAELTRQQLLDVCSALGRLVEQALPAAIGGGDTGLEEDVPPCRDAVLKLHGAAVLSLELLARSQQSPPEQLLNVAIMLHDGVLISTLHPALQKLQVEMQDAVARLCCAWWERQLPGNDMLVARTIPYVLLRAVQSLDHSRTSMVHACYVIRDALELLDFDDETIDDTKRMLLLAAMHPAFLREAEGRRFIAGLFRLQPQLTCELCAIVRNQIPSGQRFALEAYGDILFRAWRDTVGPCAAEVEAELQSLMQAAIQASTPALAAALRAVLDGLHSQKSLEKRLNPTLVRLYDPILPRAFAAANAEVRRNAVNLLVAAFPIIDPEAPAEENNTRLTQQLALLIDTLADPCPAVREAGVEGCCRCLKFFWEIIPAATSAKIISEMTSKLAFDGSSRAVRVSVLRGLRKLVDSQHAQPVLKKALPSISALLHDTDPGVREALADLLVAVSSSRSLHFWGVVPPEELLEVIAADSAPAVARKIARMLVPSYFPNAREGSARLGALLRSKPEAGLSFCRNLVARFYPSDPRVNKPHGASSTEFTASVPLEEILQFASDLAAHLLATVQRLGSPPAAQQPQQQPKRAKPAAARGKAGKKRAKKKAPEAADGAEEDGDAGEQQQAAVVAGADGGVGAGGAQADDDEDVVLQDASAETEEGWLAILEGLATIVQGLSAAVVHAEACGAAELAAALPAETLAQLLQAAEEQLCRPKAVKLALQIVAELHFTPGAQAVRATLFERLAAGALPGCKPASGEEREVMQLDGHRGPQGHDAGVLSEVLKTLATGTNGPKLVALLLAALGARQPLPLRKPVTSKKAAKAAAKERGNGGDEERDALEQLLGGSSGGGGGRIGLDGHGRSGEDGEDDMICVVCKRAQPADTMLLCDGCDAPCHTHCLRPALQEIPEDSWFCWRCESQLQAVSLPPAAAGRCVALLLQTEVGRELLCGHQDFGAIIQAMHQLAEAEAEELVRLAQAGASDEADSAPAAEDVPDEGAAASSSHDDRVTLLGDPWGALSRYCRAALHRALWFLQSPQQQQQQQLQPDDDGGEDEGPSVLPTPRRKRRGKRAAAEPDTTEKPARSGGAMEAEGGEVEEAGGGGGGGEEQSPLVGFCEIVPTLEFAVHVCGTLAELALAHPSCLSARLAVLQSSQGALRVLHVVHHTDILDVNGQYVATVSCMATAQAALAQALLAGLQQAQDDGGGAGGGGGVACCVSAHLHVLLGLAQQMHEAVRKLPAAAAEGDGGGEAGGAGGGGCGGAATPAPARDRTAEEEEEQGLGCEGVDGEPSASAAGSELVEAGGDMRQQQQQQQGLPPPDVALERLLVSLVTILGQTAVGPLVKGQVRAAVAFLMGELLASNREAASGGWLATLCKLTGEALSTDPRVAEELQEALQAQEADGAAEGGTAADREDGGAAGGAAPRAVRRRVKGGQDAAAAVTAAVNARQQAAAAKLADLLQRENPAIGTLALVLVRVCVARKVHGHAMLLLARLAGRTLAPAATQPQEAAGGLTALGATALLILCMAACPDAECAAAPQNGRQPAGRGRGTGASSGRCGALAKEAAAQAARAETEAAARALDVLRRAMGQQQKQRVAATGDPADEDGGDEEAAGLPSGLLQARLLAQQLVCGFAGAGAAAER</sequence>
<feature type="region of interest" description="Disordered" evidence="5">
    <location>
        <begin position="1619"/>
        <end position="1644"/>
    </location>
</feature>
<dbReference type="OrthoDB" id="10062843at2759"/>
<comment type="caution">
    <text evidence="7">The sequence shown here is derived from an EMBL/GenBank/DDBJ whole genome shotgun (WGS) entry which is preliminary data.</text>
</comment>
<dbReference type="Gene3D" id="3.30.40.10">
    <property type="entry name" value="Zinc/RING finger domain, C3HC4 (zinc finger)"/>
    <property type="match status" value="1"/>
</dbReference>
<feature type="compositionally biased region" description="Low complexity" evidence="5">
    <location>
        <begin position="607"/>
        <end position="627"/>
    </location>
</feature>
<keyword evidence="3" id="KW-0862">Zinc</keyword>
<dbReference type="InterPro" id="IPR016024">
    <property type="entry name" value="ARM-type_fold"/>
</dbReference>
<feature type="region of interest" description="Disordered" evidence="5">
    <location>
        <begin position="1272"/>
        <end position="1324"/>
    </location>
</feature>
<keyword evidence="2 4" id="KW-0863">Zinc-finger</keyword>
<name>A0A9W6C0V9_9CHLO</name>
<feature type="compositionally biased region" description="Acidic residues" evidence="5">
    <location>
        <begin position="1076"/>
        <end position="1085"/>
    </location>
</feature>
<keyword evidence="1" id="KW-0479">Metal-binding</keyword>
<feature type="compositionally biased region" description="Basic and acidic residues" evidence="5">
    <location>
        <begin position="1101"/>
        <end position="1112"/>
    </location>
</feature>
<feature type="region of interest" description="Disordered" evidence="5">
    <location>
        <begin position="1008"/>
        <end position="1037"/>
    </location>
</feature>
<dbReference type="SUPFAM" id="SSF48371">
    <property type="entry name" value="ARM repeat"/>
    <property type="match status" value="1"/>
</dbReference>
<dbReference type="GO" id="GO:0008270">
    <property type="term" value="F:zinc ion binding"/>
    <property type="evidence" value="ECO:0007669"/>
    <property type="project" value="UniProtKB-KW"/>
</dbReference>
<dbReference type="Gene3D" id="1.25.10.10">
    <property type="entry name" value="Leucine-rich Repeat Variant"/>
    <property type="match status" value="1"/>
</dbReference>
<evidence type="ECO:0000313" key="8">
    <source>
        <dbReference type="Proteomes" id="UP001165080"/>
    </source>
</evidence>
<dbReference type="InterPro" id="IPR011989">
    <property type="entry name" value="ARM-like"/>
</dbReference>
<dbReference type="EMBL" id="BRXU01000045">
    <property type="protein sequence ID" value="GLC61375.1"/>
    <property type="molecule type" value="Genomic_DNA"/>
</dbReference>
<protein>
    <recommendedName>
        <fullName evidence="6">PHD-type domain-containing protein</fullName>
    </recommendedName>
</protein>
<dbReference type="SUPFAM" id="SSF57903">
    <property type="entry name" value="FYVE/PHD zinc finger"/>
    <property type="match status" value="1"/>
</dbReference>
<evidence type="ECO:0000259" key="6">
    <source>
        <dbReference type="PROSITE" id="PS50016"/>
    </source>
</evidence>
<gene>
    <name evidence="7" type="primary">PLEST009029</name>
    <name evidence="7" type="ORF">PLESTB_001749400</name>
</gene>
<dbReference type="InterPro" id="IPR001965">
    <property type="entry name" value="Znf_PHD"/>
</dbReference>
<dbReference type="SMART" id="SM00249">
    <property type="entry name" value="PHD"/>
    <property type="match status" value="1"/>
</dbReference>
<feature type="compositionally biased region" description="Acidic residues" evidence="5">
    <location>
        <begin position="1631"/>
        <end position="1641"/>
    </location>
</feature>
<dbReference type="InterPro" id="IPR019787">
    <property type="entry name" value="Znf_PHD-finger"/>
</dbReference>
<dbReference type="Pfam" id="PF12422">
    <property type="entry name" value="Condensin2nSMC"/>
    <property type="match status" value="1"/>
</dbReference>
<dbReference type="PANTHER" id="PTHR16199:SF4">
    <property type="entry name" value="CONDENSIN-2 COMPLEX SUBUNIT G2"/>
    <property type="match status" value="1"/>
</dbReference>
<evidence type="ECO:0000256" key="4">
    <source>
        <dbReference type="PROSITE-ProRule" id="PRU00146"/>
    </source>
</evidence>
<evidence type="ECO:0000256" key="1">
    <source>
        <dbReference type="ARBA" id="ARBA00022723"/>
    </source>
</evidence>
<dbReference type="CDD" id="cd15545">
    <property type="entry name" value="PHD_BAZ2A_like"/>
    <property type="match status" value="1"/>
</dbReference>
<organism evidence="7 8">
    <name type="scientific">Pleodorina starrii</name>
    <dbReference type="NCBI Taxonomy" id="330485"/>
    <lineage>
        <taxon>Eukaryota</taxon>
        <taxon>Viridiplantae</taxon>
        <taxon>Chlorophyta</taxon>
        <taxon>core chlorophytes</taxon>
        <taxon>Chlorophyceae</taxon>
        <taxon>CS clade</taxon>
        <taxon>Chlamydomonadales</taxon>
        <taxon>Volvocaceae</taxon>
        <taxon>Pleodorina</taxon>
    </lineage>
</organism>
<accession>A0A9W6C0V9</accession>
<dbReference type="InterPro" id="IPR024741">
    <property type="entry name" value="Condensin2_G2"/>
</dbReference>
<feature type="compositionally biased region" description="Gly residues" evidence="5">
    <location>
        <begin position="1274"/>
        <end position="1290"/>
    </location>
</feature>
<dbReference type="PANTHER" id="PTHR16199">
    <property type="entry name" value="CONDENSIN-2 COMPLEX SUBUNIT G2"/>
    <property type="match status" value="1"/>
</dbReference>